<dbReference type="AlphaFoldDB" id="A0A498CMW7"/>
<feature type="binding site" evidence="15">
    <location>
        <position position="39"/>
    </location>
    <ligand>
        <name>(2R)-3-phosphoglycerate</name>
        <dbReference type="ChEBI" id="CHEBI:58272"/>
    </ligand>
</feature>
<dbReference type="Pfam" id="PF00162">
    <property type="entry name" value="PGK"/>
    <property type="match status" value="1"/>
</dbReference>
<comment type="subunit">
    <text evidence="5 14">Monomer.</text>
</comment>
<dbReference type="InterPro" id="IPR015824">
    <property type="entry name" value="Phosphoglycerate_kinase_N"/>
</dbReference>
<comment type="similarity">
    <text evidence="4 14 17">Belongs to the phosphoglycerate kinase family.</text>
</comment>
<keyword evidence="19" id="KW-1185">Reference proteome</keyword>
<dbReference type="HAMAP" id="MF_00145">
    <property type="entry name" value="Phosphoglyc_kinase"/>
    <property type="match status" value="1"/>
</dbReference>
<feature type="binding site" evidence="14 16">
    <location>
        <position position="204"/>
    </location>
    <ligand>
        <name>ATP</name>
        <dbReference type="ChEBI" id="CHEBI:30616"/>
    </ligand>
</feature>
<dbReference type="Gene3D" id="3.40.50.1260">
    <property type="entry name" value="Phosphoglycerate kinase, N-terminal domain"/>
    <property type="match status" value="2"/>
</dbReference>
<dbReference type="PANTHER" id="PTHR11406">
    <property type="entry name" value="PHOSPHOGLYCERATE KINASE"/>
    <property type="match status" value="1"/>
</dbReference>
<dbReference type="Proteomes" id="UP000276301">
    <property type="component" value="Unassembled WGS sequence"/>
</dbReference>
<dbReference type="GO" id="GO:0006094">
    <property type="term" value="P:gluconeogenesis"/>
    <property type="evidence" value="ECO:0007669"/>
    <property type="project" value="TreeGrafter"/>
</dbReference>
<comment type="pathway">
    <text evidence="3 14">Carbohydrate degradation; glycolysis; pyruvate from D-glyceraldehyde 3-phosphate: step 2/5.</text>
</comment>
<name>A0A498CMW7_9FIRM</name>
<sequence>MTSYNKKSVEDIDVNGKKVLVRCDFNVPLKDGVITSDKRIVAALPTIKYLLDHNAAVILCSHLGRPKGEVKPEFSLAPVAARLSELLGKPVAMAKDVVGDDAKAKAAALKPGELLLLENVRFEAGETKNNPDLAKAFASLAEIYVNDAFGSAHRAHSSTAGVADYLPAVCGFLIQKEITIMGKALSDPKRPFVAILGGAKVSDKIGVINNLLEKVDTLIVGGGMSYTFMKAQGHSIGNSLCEEDKLDLAREMLRKAKDKGVSLLLPVDNKAGDKFDANCDIKIVDSDDIPDGWMGMDIGPRTIELFCGAVKNAGTVVWNGPMGVFEFERFAEGTLKVAEAVAESGAVSIIGGGDSAAAVTKLGYADKMTHISTGGGASLEFLEGLELPGIAALNDK</sequence>
<dbReference type="GO" id="GO:0043531">
    <property type="term" value="F:ADP binding"/>
    <property type="evidence" value="ECO:0007669"/>
    <property type="project" value="TreeGrafter"/>
</dbReference>
<keyword evidence="9 14" id="KW-0808">Transferase</keyword>
<comment type="subcellular location">
    <subcellularLocation>
        <location evidence="2 14">Cytoplasm</location>
    </subcellularLocation>
</comment>
<dbReference type="SUPFAM" id="SSF53748">
    <property type="entry name" value="Phosphoglycerate kinase"/>
    <property type="match status" value="1"/>
</dbReference>
<keyword evidence="13 14" id="KW-0324">Glycolysis</keyword>
<evidence type="ECO:0000256" key="4">
    <source>
        <dbReference type="ARBA" id="ARBA00008982"/>
    </source>
</evidence>
<accession>A0A498CMW7</accession>
<feature type="binding site" evidence="14 16">
    <location>
        <position position="326"/>
    </location>
    <ligand>
        <name>ATP</name>
        <dbReference type="ChEBI" id="CHEBI:30616"/>
    </ligand>
</feature>
<feature type="binding site" evidence="14">
    <location>
        <position position="39"/>
    </location>
    <ligand>
        <name>substrate</name>
    </ligand>
</feature>
<feature type="binding site" evidence="15">
    <location>
        <position position="154"/>
    </location>
    <ligand>
        <name>(2R)-3-phosphoglycerate</name>
        <dbReference type="ChEBI" id="CHEBI:58272"/>
    </ligand>
</feature>
<evidence type="ECO:0000256" key="1">
    <source>
        <dbReference type="ARBA" id="ARBA00000642"/>
    </source>
</evidence>
<dbReference type="PANTHER" id="PTHR11406:SF23">
    <property type="entry name" value="PHOSPHOGLYCERATE KINASE 1, CHLOROPLASTIC-RELATED"/>
    <property type="match status" value="1"/>
</dbReference>
<dbReference type="PIRSF" id="PIRSF000724">
    <property type="entry name" value="Pgk"/>
    <property type="match status" value="1"/>
</dbReference>
<dbReference type="GO" id="GO:0006096">
    <property type="term" value="P:glycolytic process"/>
    <property type="evidence" value="ECO:0007669"/>
    <property type="project" value="UniProtKB-UniRule"/>
</dbReference>
<feature type="binding site" evidence="14">
    <location>
        <position position="121"/>
    </location>
    <ligand>
        <name>substrate</name>
    </ligand>
</feature>
<reference evidence="18 19" key="1">
    <citation type="submission" date="2018-10" db="EMBL/GenBank/DDBJ databases">
        <title>Anaerotruncus faecis sp. nov., isolated from human feces.</title>
        <authorList>
            <person name="Wang Y.-J."/>
        </authorList>
    </citation>
    <scope>NUCLEOTIDE SEQUENCE [LARGE SCALE GENOMIC DNA]</scope>
    <source>
        <strain evidence="18 19">22A2-44</strain>
    </source>
</reference>
<evidence type="ECO:0000313" key="18">
    <source>
        <dbReference type="EMBL" id="RLL06923.1"/>
    </source>
</evidence>
<gene>
    <name evidence="14" type="primary">pgk</name>
    <name evidence="18" type="ORF">D4A47_13650</name>
</gene>
<evidence type="ECO:0000256" key="2">
    <source>
        <dbReference type="ARBA" id="ARBA00004496"/>
    </source>
</evidence>
<dbReference type="GO" id="GO:0004618">
    <property type="term" value="F:phosphoglycerate kinase activity"/>
    <property type="evidence" value="ECO:0007669"/>
    <property type="project" value="UniProtKB-UniRule"/>
</dbReference>
<evidence type="ECO:0000256" key="10">
    <source>
        <dbReference type="ARBA" id="ARBA00022741"/>
    </source>
</evidence>
<evidence type="ECO:0000256" key="13">
    <source>
        <dbReference type="ARBA" id="ARBA00023152"/>
    </source>
</evidence>
<comment type="catalytic activity">
    <reaction evidence="1 14 17">
        <text>(2R)-3-phosphoglycerate + ATP = (2R)-3-phospho-glyceroyl phosphate + ADP</text>
        <dbReference type="Rhea" id="RHEA:14801"/>
        <dbReference type="ChEBI" id="CHEBI:30616"/>
        <dbReference type="ChEBI" id="CHEBI:57604"/>
        <dbReference type="ChEBI" id="CHEBI:58272"/>
        <dbReference type="ChEBI" id="CHEBI:456216"/>
        <dbReference type="EC" id="2.7.2.3"/>
    </reaction>
</comment>
<feature type="binding site" evidence="14 16">
    <location>
        <position position="295"/>
    </location>
    <ligand>
        <name>ATP</name>
        <dbReference type="ChEBI" id="CHEBI:30616"/>
    </ligand>
</feature>
<dbReference type="RefSeq" id="WP_121587705.1">
    <property type="nucleotide sequence ID" value="NZ_RCHT01000055.1"/>
</dbReference>
<dbReference type="InterPro" id="IPR036043">
    <property type="entry name" value="Phosphoglycerate_kinase_sf"/>
</dbReference>
<organism evidence="18 19">
    <name type="scientific">Anaerotruncus massiliensis</name>
    <name type="common">ex Liu et al. 2021</name>
    <dbReference type="NCBI Taxonomy" id="2321404"/>
    <lineage>
        <taxon>Bacteria</taxon>
        <taxon>Bacillati</taxon>
        <taxon>Bacillota</taxon>
        <taxon>Clostridia</taxon>
        <taxon>Eubacteriales</taxon>
        <taxon>Oscillospiraceae</taxon>
        <taxon>Anaerotruncus</taxon>
    </lineage>
</organism>
<evidence type="ECO:0000256" key="16">
    <source>
        <dbReference type="PIRSR" id="PIRSR000724-2"/>
    </source>
</evidence>
<keyword evidence="12 14" id="KW-0067">ATP-binding</keyword>
<dbReference type="GO" id="GO:0005524">
    <property type="term" value="F:ATP binding"/>
    <property type="evidence" value="ECO:0007669"/>
    <property type="project" value="UniProtKB-KW"/>
</dbReference>
<feature type="binding site" evidence="14 16">
    <location>
        <begin position="352"/>
        <end position="355"/>
    </location>
    <ligand>
        <name>ATP</name>
        <dbReference type="ChEBI" id="CHEBI:30616"/>
    </ligand>
</feature>
<evidence type="ECO:0000256" key="11">
    <source>
        <dbReference type="ARBA" id="ARBA00022777"/>
    </source>
</evidence>
<feature type="binding site" evidence="15">
    <location>
        <position position="121"/>
    </location>
    <ligand>
        <name>(2R)-3-phosphoglycerate</name>
        <dbReference type="ChEBI" id="CHEBI:58272"/>
    </ligand>
</feature>
<evidence type="ECO:0000256" key="6">
    <source>
        <dbReference type="ARBA" id="ARBA00013061"/>
    </source>
</evidence>
<dbReference type="PROSITE" id="PS00111">
    <property type="entry name" value="PGLYCERATE_KINASE"/>
    <property type="match status" value="1"/>
</dbReference>
<evidence type="ECO:0000256" key="8">
    <source>
        <dbReference type="ARBA" id="ARBA00022490"/>
    </source>
</evidence>
<dbReference type="InterPro" id="IPR015911">
    <property type="entry name" value="Phosphoglycerate_kinase_CS"/>
</dbReference>
<comment type="caution">
    <text evidence="18">The sequence shown here is derived from an EMBL/GenBank/DDBJ whole genome shotgun (WGS) entry which is preliminary data.</text>
</comment>
<dbReference type="EC" id="2.7.2.3" evidence="6 14"/>
<proteinExistence type="inferred from homology"/>
<dbReference type="FunFam" id="3.40.50.1260:FF:000002">
    <property type="entry name" value="Phosphoglycerate kinase"/>
    <property type="match status" value="1"/>
</dbReference>
<keyword evidence="10 14" id="KW-0547">Nucleotide-binding</keyword>
<evidence type="ECO:0000256" key="12">
    <source>
        <dbReference type="ARBA" id="ARBA00022840"/>
    </source>
</evidence>
<evidence type="ECO:0000256" key="3">
    <source>
        <dbReference type="ARBA" id="ARBA00004838"/>
    </source>
</evidence>
<keyword evidence="11 14" id="KW-0418">Kinase</keyword>
<dbReference type="FunFam" id="3.40.50.1260:FF:000007">
    <property type="entry name" value="Phosphoglycerate kinase"/>
    <property type="match status" value="1"/>
</dbReference>
<evidence type="ECO:0000313" key="19">
    <source>
        <dbReference type="Proteomes" id="UP000276301"/>
    </source>
</evidence>
<protein>
    <recommendedName>
        <fullName evidence="7 14">Phosphoglycerate kinase</fullName>
        <ecNumber evidence="6 14">2.7.2.3</ecNumber>
    </recommendedName>
</protein>
<keyword evidence="8 14" id="KW-0963">Cytoplasm</keyword>
<dbReference type="GO" id="GO:0005829">
    <property type="term" value="C:cytosol"/>
    <property type="evidence" value="ECO:0007669"/>
    <property type="project" value="TreeGrafter"/>
</dbReference>
<dbReference type="InterPro" id="IPR001576">
    <property type="entry name" value="Phosphoglycerate_kinase"/>
</dbReference>
<evidence type="ECO:0000256" key="5">
    <source>
        <dbReference type="ARBA" id="ARBA00011245"/>
    </source>
</evidence>
<evidence type="ECO:0000256" key="15">
    <source>
        <dbReference type="PIRSR" id="PIRSR000724-1"/>
    </source>
</evidence>
<dbReference type="UniPathway" id="UPA00109">
    <property type="reaction ID" value="UER00185"/>
</dbReference>
<evidence type="ECO:0000256" key="17">
    <source>
        <dbReference type="RuleBase" id="RU000532"/>
    </source>
</evidence>
<evidence type="ECO:0000256" key="9">
    <source>
        <dbReference type="ARBA" id="ARBA00022679"/>
    </source>
</evidence>
<dbReference type="PRINTS" id="PR00477">
    <property type="entry name" value="PHGLYCKINASE"/>
</dbReference>
<feature type="binding site" evidence="14">
    <location>
        <position position="154"/>
    </location>
    <ligand>
        <name>substrate</name>
    </ligand>
</feature>
<evidence type="ECO:0000256" key="14">
    <source>
        <dbReference type="HAMAP-Rule" id="MF_00145"/>
    </source>
</evidence>
<feature type="binding site" evidence="14 15">
    <location>
        <begin position="62"/>
        <end position="65"/>
    </location>
    <ligand>
        <name>substrate</name>
    </ligand>
</feature>
<dbReference type="CDD" id="cd00318">
    <property type="entry name" value="Phosphoglycerate_kinase"/>
    <property type="match status" value="1"/>
</dbReference>
<evidence type="ECO:0000256" key="7">
    <source>
        <dbReference type="ARBA" id="ARBA00016471"/>
    </source>
</evidence>
<dbReference type="EMBL" id="RCHT01000055">
    <property type="protein sequence ID" value="RLL06923.1"/>
    <property type="molecule type" value="Genomic_DNA"/>
</dbReference>
<feature type="binding site" evidence="14 15">
    <location>
        <begin position="24"/>
        <end position="26"/>
    </location>
    <ligand>
        <name>substrate</name>
    </ligand>
</feature>